<proteinExistence type="predicted"/>
<organism evidence="1 2">
    <name type="scientific">Zalaria obscura</name>
    <dbReference type="NCBI Taxonomy" id="2024903"/>
    <lineage>
        <taxon>Eukaryota</taxon>
        <taxon>Fungi</taxon>
        <taxon>Dikarya</taxon>
        <taxon>Ascomycota</taxon>
        <taxon>Pezizomycotina</taxon>
        <taxon>Dothideomycetes</taxon>
        <taxon>Dothideomycetidae</taxon>
        <taxon>Dothideales</taxon>
        <taxon>Zalariaceae</taxon>
        <taxon>Zalaria</taxon>
    </lineage>
</organism>
<gene>
    <name evidence="1" type="ORF">M8818_003099</name>
</gene>
<dbReference type="EMBL" id="JAMKPW020000012">
    <property type="protein sequence ID" value="KAK8212934.1"/>
    <property type="molecule type" value="Genomic_DNA"/>
</dbReference>
<comment type="caution">
    <text evidence="1">The sequence shown here is derived from an EMBL/GenBank/DDBJ whole genome shotgun (WGS) entry which is preliminary data.</text>
</comment>
<name>A0ACC3SGU2_9PEZI</name>
<evidence type="ECO:0000313" key="2">
    <source>
        <dbReference type="Proteomes" id="UP001320706"/>
    </source>
</evidence>
<protein>
    <submittedName>
        <fullName evidence="1">Uncharacterized protein</fullName>
    </submittedName>
</protein>
<keyword evidence="2" id="KW-1185">Reference proteome</keyword>
<evidence type="ECO:0000313" key="1">
    <source>
        <dbReference type="EMBL" id="KAK8212934.1"/>
    </source>
</evidence>
<sequence length="412" mass="45949">MPEFVGSFLRTYLHLVISSRMLSLYQRLSHANLTFQGDLSFVNTWSFFMPDPSNRLENLISTGPHAGTLGAFSTGVKLRTQYEHLLWQAIEHNQTSLWASDSRRVVATARYFAAGFFGLEWENTARLHVIPETADLGADTLTPGDTCLNYVNNIDGYGHDYGYKKAGEWRSTYLPAIAERLQVQNPNITFSMEEVYTMQEICGFETLAKGSSPWCDVFTHSEWESFEYARDVLHYYRAGPGNRYGATMGLLWLNATTNLLNAGPDAGPLFFSFVHDGDIIPFLAALDLLPSDPLPTTHIPAKRTWRTSSITPMGGRIVLERLSCPAPPTCWSNAPLYPNHVYCSPAPDDVFVRLVVNEGVMELPGCAGGPGKSCGIEDWTERARIRGRGLRHFGELCGLGKDAPKRISFLHQ</sequence>
<reference evidence="1" key="1">
    <citation type="submission" date="2024-02" db="EMBL/GenBank/DDBJ databases">
        <title>Metagenome Assembled Genome of Zalaria obscura JY119.</title>
        <authorList>
            <person name="Vighnesh L."/>
            <person name="Jagadeeshwari U."/>
            <person name="Venkata Ramana C."/>
            <person name="Sasikala C."/>
        </authorList>
    </citation>
    <scope>NUCLEOTIDE SEQUENCE</scope>
    <source>
        <strain evidence="1">JY119</strain>
    </source>
</reference>
<dbReference type="Proteomes" id="UP001320706">
    <property type="component" value="Unassembled WGS sequence"/>
</dbReference>
<accession>A0ACC3SGU2</accession>